<reference evidence="3" key="1">
    <citation type="submission" date="2016-08" db="EMBL/GenBank/DDBJ databases">
        <title>Complete Genome Seqeunce of Paenibacillus sp. BIHB 4019 from tea rhizoplane.</title>
        <authorList>
            <person name="Thakur R."/>
            <person name="Swarnkar M.K."/>
            <person name="Gulati A."/>
        </authorList>
    </citation>
    <scope>NUCLEOTIDE SEQUENCE [LARGE SCALE GENOMIC DNA]</scope>
    <source>
        <strain evidence="3">BIHB4019</strain>
    </source>
</reference>
<evidence type="ECO:0000313" key="3">
    <source>
        <dbReference type="EMBL" id="ANY65733.1"/>
    </source>
</evidence>
<dbReference type="Pfam" id="PF01047">
    <property type="entry name" value="MarR"/>
    <property type="match status" value="1"/>
</dbReference>
<dbReference type="PROSITE" id="PS50995">
    <property type="entry name" value="HTH_MARR_2"/>
    <property type="match status" value="1"/>
</dbReference>
<dbReference type="GO" id="GO:0006950">
    <property type="term" value="P:response to stress"/>
    <property type="evidence" value="ECO:0007669"/>
    <property type="project" value="TreeGrafter"/>
</dbReference>
<feature type="domain" description="HTH marR-type" evidence="2">
    <location>
        <begin position="10"/>
        <end position="138"/>
    </location>
</feature>
<protein>
    <submittedName>
        <fullName evidence="3">MarR family transcriptional regulator</fullName>
    </submittedName>
</protein>
<keyword evidence="1" id="KW-0238">DNA-binding</keyword>
<evidence type="ECO:0000256" key="1">
    <source>
        <dbReference type="ARBA" id="ARBA00023125"/>
    </source>
</evidence>
<dbReference type="InterPro" id="IPR000835">
    <property type="entry name" value="HTH_MarR-typ"/>
</dbReference>
<dbReference type="InterPro" id="IPR036390">
    <property type="entry name" value="WH_DNA-bd_sf"/>
</dbReference>
<dbReference type="SMART" id="SM00347">
    <property type="entry name" value="HTH_MARR"/>
    <property type="match status" value="1"/>
</dbReference>
<organism evidence="3">
    <name type="scientific">Paenibacillus sp. BIHB 4019</name>
    <dbReference type="NCBI Taxonomy" id="1870819"/>
    <lineage>
        <taxon>Bacteria</taxon>
        <taxon>Bacillati</taxon>
        <taxon>Bacillota</taxon>
        <taxon>Bacilli</taxon>
        <taxon>Bacillales</taxon>
        <taxon>Paenibacillaceae</taxon>
        <taxon>Paenibacillus</taxon>
    </lineage>
</organism>
<accession>A0A1B2DDF1</accession>
<dbReference type="AlphaFoldDB" id="A0A1B2DDF1"/>
<dbReference type="GO" id="GO:0003700">
    <property type="term" value="F:DNA-binding transcription factor activity"/>
    <property type="evidence" value="ECO:0007669"/>
    <property type="project" value="InterPro"/>
</dbReference>
<dbReference type="PANTHER" id="PTHR33164:SF99">
    <property type="entry name" value="MARR FAMILY REGULATORY PROTEIN"/>
    <property type="match status" value="1"/>
</dbReference>
<dbReference type="EMBL" id="CP016808">
    <property type="protein sequence ID" value="ANY65733.1"/>
    <property type="molecule type" value="Genomic_DNA"/>
</dbReference>
<dbReference type="GO" id="GO:0003677">
    <property type="term" value="F:DNA binding"/>
    <property type="evidence" value="ECO:0007669"/>
    <property type="project" value="UniProtKB-KW"/>
</dbReference>
<name>A0A1B2DDF1_9BACL</name>
<dbReference type="InterPro" id="IPR036388">
    <property type="entry name" value="WH-like_DNA-bd_sf"/>
</dbReference>
<gene>
    <name evidence="3" type="ORF">BBD42_04075</name>
</gene>
<proteinExistence type="predicted"/>
<evidence type="ECO:0000259" key="2">
    <source>
        <dbReference type="PROSITE" id="PS50995"/>
    </source>
</evidence>
<dbReference type="SUPFAM" id="SSF46785">
    <property type="entry name" value="Winged helix' DNA-binding domain"/>
    <property type="match status" value="1"/>
</dbReference>
<dbReference type="Gene3D" id="1.10.10.10">
    <property type="entry name" value="Winged helix-like DNA-binding domain superfamily/Winged helix DNA-binding domain"/>
    <property type="match status" value="1"/>
</dbReference>
<dbReference type="InterPro" id="IPR039422">
    <property type="entry name" value="MarR/SlyA-like"/>
</dbReference>
<dbReference type="PANTHER" id="PTHR33164">
    <property type="entry name" value="TRANSCRIPTIONAL REGULATOR, MARR FAMILY"/>
    <property type="match status" value="1"/>
</dbReference>
<dbReference type="PRINTS" id="PR00598">
    <property type="entry name" value="HTHMARR"/>
</dbReference>
<sequence>MPSREDVVELSTMFKLIMRNANTEWNKRMQGNMSLSQFKLLYWLKQGGQQRVSDLAEKMCISAAAITGLADKLSADGNIDRVRDEEDRRVVYIDITDKGKATLDQISDDQKETLSMMLDCLDPEDIAHLKRIFKKLSVQFHT</sequence>
<dbReference type="RefSeq" id="WP_056030685.1">
    <property type="nucleotide sequence ID" value="NZ_CP016808.1"/>
</dbReference>